<accession>X1DGY2</accession>
<name>X1DGY2_9ZZZZ</name>
<comment type="caution">
    <text evidence="2">The sequence shown here is derived from an EMBL/GenBank/DDBJ whole genome shotgun (WGS) entry which is preliminary data.</text>
</comment>
<proteinExistence type="predicted"/>
<feature type="non-terminal residue" evidence="2">
    <location>
        <position position="1"/>
    </location>
</feature>
<organism evidence="2">
    <name type="scientific">marine sediment metagenome</name>
    <dbReference type="NCBI Taxonomy" id="412755"/>
    <lineage>
        <taxon>unclassified sequences</taxon>
        <taxon>metagenomes</taxon>
        <taxon>ecological metagenomes</taxon>
    </lineage>
</organism>
<reference evidence="2" key="1">
    <citation type="journal article" date="2014" name="Front. Microbiol.">
        <title>High frequency of phylogenetically diverse reductive dehalogenase-homologous genes in deep subseafloor sedimentary metagenomes.</title>
        <authorList>
            <person name="Kawai M."/>
            <person name="Futagami T."/>
            <person name="Toyoda A."/>
            <person name="Takaki Y."/>
            <person name="Nishi S."/>
            <person name="Hori S."/>
            <person name="Arai W."/>
            <person name="Tsubouchi T."/>
            <person name="Morono Y."/>
            <person name="Uchiyama I."/>
            <person name="Ito T."/>
            <person name="Fujiyama A."/>
            <person name="Inagaki F."/>
            <person name="Takami H."/>
        </authorList>
    </citation>
    <scope>NUCLEOTIDE SEQUENCE</scope>
    <source>
        <strain evidence="2">Expedition CK06-06</strain>
    </source>
</reference>
<evidence type="ECO:0000313" key="2">
    <source>
        <dbReference type="EMBL" id="GAH07535.1"/>
    </source>
</evidence>
<dbReference type="EMBL" id="BART01038778">
    <property type="protein sequence ID" value="GAH07535.1"/>
    <property type="molecule type" value="Genomic_DNA"/>
</dbReference>
<protein>
    <submittedName>
        <fullName evidence="2">Uncharacterized protein</fullName>
    </submittedName>
</protein>
<feature type="transmembrane region" description="Helical" evidence="1">
    <location>
        <begin position="42"/>
        <end position="65"/>
    </location>
</feature>
<dbReference type="AlphaFoldDB" id="X1DGY2"/>
<keyword evidence="1" id="KW-0472">Membrane</keyword>
<gene>
    <name evidence="2" type="ORF">S01H4_64114</name>
</gene>
<evidence type="ECO:0000256" key="1">
    <source>
        <dbReference type="SAM" id="Phobius"/>
    </source>
</evidence>
<keyword evidence="1" id="KW-1133">Transmembrane helix</keyword>
<sequence>IAKHNPAALTELLNQPEIKAIATIASPLGNLSDEWIKNKMTVLFDVMVCGLRLAVLQVAAFSGILDRQIRRLRELT</sequence>
<keyword evidence="1" id="KW-0812">Transmembrane</keyword>